<reference evidence="2 3" key="1">
    <citation type="submission" date="2019-09" db="EMBL/GenBank/DDBJ databases">
        <title>Bird 10,000 Genomes (B10K) Project - Family phase.</title>
        <authorList>
            <person name="Zhang G."/>
        </authorList>
    </citation>
    <scope>NUCLEOTIDE SEQUENCE [LARGE SCALE GENOMIC DNA]</scope>
    <source>
        <strain evidence="2">B10K-DU-001-78</strain>
        <tissue evidence="2">Muscle</tissue>
    </source>
</reference>
<dbReference type="InterPro" id="IPR050143">
    <property type="entry name" value="TRIM/RBCC"/>
</dbReference>
<dbReference type="Pfam" id="PF13765">
    <property type="entry name" value="PRY"/>
    <property type="match status" value="1"/>
</dbReference>
<dbReference type="InterPro" id="IPR043136">
    <property type="entry name" value="B30.2/SPRY_sf"/>
</dbReference>
<dbReference type="OrthoDB" id="6105938at2759"/>
<keyword evidence="2" id="KW-0436">Ligase</keyword>
<dbReference type="InterPro" id="IPR003879">
    <property type="entry name" value="Butyrophylin_SPRY"/>
</dbReference>
<dbReference type="Gene3D" id="2.60.120.920">
    <property type="match status" value="1"/>
</dbReference>
<dbReference type="Pfam" id="PF00622">
    <property type="entry name" value="SPRY"/>
    <property type="match status" value="1"/>
</dbReference>
<feature type="non-terminal residue" evidence="2">
    <location>
        <position position="156"/>
    </location>
</feature>
<dbReference type="SMART" id="SM00589">
    <property type="entry name" value="PRY"/>
    <property type="match status" value="1"/>
</dbReference>
<organism evidence="2 3">
    <name type="scientific">Indicator maculatus</name>
    <name type="common">spotted honeyguide</name>
    <dbReference type="NCBI Taxonomy" id="545262"/>
    <lineage>
        <taxon>Eukaryota</taxon>
        <taxon>Metazoa</taxon>
        <taxon>Chordata</taxon>
        <taxon>Craniata</taxon>
        <taxon>Vertebrata</taxon>
        <taxon>Euteleostomi</taxon>
        <taxon>Archelosauria</taxon>
        <taxon>Archosauria</taxon>
        <taxon>Dinosauria</taxon>
        <taxon>Saurischia</taxon>
        <taxon>Theropoda</taxon>
        <taxon>Coelurosauria</taxon>
        <taxon>Aves</taxon>
        <taxon>Neognathae</taxon>
        <taxon>Neoaves</taxon>
        <taxon>Telluraves</taxon>
        <taxon>Coraciimorphae</taxon>
        <taxon>Piciformes</taxon>
        <taxon>Indicatoridae</taxon>
        <taxon>Indicator</taxon>
    </lineage>
</organism>
<dbReference type="Proteomes" id="UP000557230">
    <property type="component" value="Unassembled WGS sequence"/>
</dbReference>
<keyword evidence="3" id="KW-1185">Reference proteome</keyword>
<comment type="caution">
    <text evidence="2">The sequence shown here is derived from an EMBL/GenBank/DDBJ whole genome shotgun (WGS) entry which is preliminary data.</text>
</comment>
<feature type="non-terminal residue" evidence="2">
    <location>
        <position position="1"/>
    </location>
</feature>
<accession>A0A7L1GD12</accession>
<dbReference type="SUPFAM" id="SSF49899">
    <property type="entry name" value="Concanavalin A-like lectins/glucanases"/>
    <property type="match status" value="1"/>
</dbReference>
<dbReference type="InterPro" id="IPR001870">
    <property type="entry name" value="B30.2/SPRY"/>
</dbReference>
<evidence type="ECO:0000259" key="1">
    <source>
        <dbReference type="PROSITE" id="PS50188"/>
    </source>
</evidence>
<proteinExistence type="predicted"/>
<dbReference type="PANTHER" id="PTHR24103">
    <property type="entry name" value="E3 UBIQUITIN-PROTEIN LIGASE TRIM"/>
    <property type="match status" value="1"/>
</dbReference>
<dbReference type="InterPro" id="IPR013320">
    <property type="entry name" value="ConA-like_dom_sf"/>
</dbReference>
<dbReference type="PRINTS" id="PR01407">
    <property type="entry name" value="BUTYPHLNCDUF"/>
</dbReference>
<name>A0A7L1GD12_9PICI</name>
<sequence length="156" mass="16879">EVILDPETANPLLVLAGDGRAVGRGASWCQLPDCPQRFDTEPCVLGCSAFSTGTHCWQVEVAEAGDWWAVGVAQDSVRRKGVLRFAPQEGIWAVGQWFGQYFAFTDPDWTPLSLACLPRAIQVCLDFPTGQVVFADAENQAQIFAFCLASCPGAIL</sequence>
<dbReference type="InterPro" id="IPR006574">
    <property type="entry name" value="PRY"/>
</dbReference>
<gene>
    <name evidence="2" type="primary">Trim7_1</name>
    <name evidence="2" type="ORF">INDMAC_R08477</name>
</gene>
<protein>
    <submittedName>
        <fullName evidence="2">TRIM7 ligase</fullName>
    </submittedName>
</protein>
<dbReference type="GO" id="GO:0016874">
    <property type="term" value="F:ligase activity"/>
    <property type="evidence" value="ECO:0007669"/>
    <property type="project" value="UniProtKB-KW"/>
</dbReference>
<feature type="domain" description="B30.2/SPRY" evidence="1">
    <location>
        <begin position="1"/>
        <end position="156"/>
    </location>
</feature>
<dbReference type="PROSITE" id="PS50188">
    <property type="entry name" value="B302_SPRY"/>
    <property type="match status" value="1"/>
</dbReference>
<dbReference type="InterPro" id="IPR003877">
    <property type="entry name" value="SPRY_dom"/>
</dbReference>
<evidence type="ECO:0000313" key="2">
    <source>
        <dbReference type="EMBL" id="NXN11742.1"/>
    </source>
</evidence>
<dbReference type="AlphaFoldDB" id="A0A7L1GD12"/>
<evidence type="ECO:0000313" key="3">
    <source>
        <dbReference type="Proteomes" id="UP000557230"/>
    </source>
</evidence>
<dbReference type="EMBL" id="VXBD01006537">
    <property type="protein sequence ID" value="NXN11742.1"/>
    <property type="molecule type" value="Genomic_DNA"/>
</dbReference>